<dbReference type="EMBL" id="JNUP01000072">
    <property type="protein sequence ID" value="KGE70801.1"/>
    <property type="molecule type" value="Genomic_DNA"/>
</dbReference>
<gene>
    <name evidence="8" type="ORF">DC28_15030</name>
</gene>
<dbReference type="InterPro" id="IPR002771">
    <property type="entry name" value="Multi_antbiot-R_MarC"/>
</dbReference>
<dbReference type="RefSeq" id="WP_037550298.1">
    <property type="nucleotide sequence ID" value="NZ_JNUP01000072.1"/>
</dbReference>
<dbReference type="NCBIfam" id="TIGR00427">
    <property type="entry name" value="NAAT family transporter"/>
    <property type="match status" value="1"/>
</dbReference>
<keyword evidence="9" id="KW-1185">Reference proteome</keyword>
<sequence length="207" mass="22341">MVQQIIPIFLALFILIDPLGVSMIYLSLTAEMPLAKRRKIALRAPLIAFIVLGLFIFLGQTIIGALGIMPGSLYVAGGILLFFVATDLLFAKPKRTKTSEQEEDSPGQDVAIFPLALPLLSGPGAITAILLYLSDNPHNLVFSLVLLGVVAVVLGLGVIFMLGSRFVRKVLRDTGVKVIERIMGILLAGMSVQFVYNGLVKLEILPL</sequence>
<feature type="transmembrane region" description="Helical" evidence="7">
    <location>
        <begin position="111"/>
        <end position="134"/>
    </location>
</feature>
<keyword evidence="5 7" id="KW-1133">Transmembrane helix</keyword>
<reference evidence="8 9" key="1">
    <citation type="submission" date="2014-05" db="EMBL/GenBank/DDBJ databases">
        <title>De novo Genome Sequence of Spirocheata sp.</title>
        <authorList>
            <person name="Shivani Y."/>
            <person name="Subhash Y."/>
            <person name="Tushar L."/>
            <person name="Sasikala C."/>
            <person name="Ramana C.V."/>
        </authorList>
    </citation>
    <scope>NUCLEOTIDE SEQUENCE [LARGE SCALE GENOMIC DNA]</scope>
    <source>
        <strain evidence="8 9">JC230</strain>
    </source>
</reference>
<name>A0A098QTF8_9SPIO</name>
<organism evidence="8 9">
    <name type="scientific">Spirochaeta lutea</name>
    <dbReference type="NCBI Taxonomy" id="1480694"/>
    <lineage>
        <taxon>Bacteria</taxon>
        <taxon>Pseudomonadati</taxon>
        <taxon>Spirochaetota</taxon>
        <taxon>Spirochaetia</taxon>
        <taxon>Spirochaetales</taxon>
        <taxon>Spirochaetaceae</taxon>
        <taxon>Spirochaeta</taxon>
    </lineage>
</organism>
<feature type="transmembrane region" description="Helical" evidence="7">
    <location>
        <begin position="72"/>
        <end position="90"/>
    </location>
</feature>
<evidence type="ECO:0000256" key="4">
    <source>
        <dbReference type="ARBA" id="ARBA00022692"/>
    </source>
</evidence>
<accession>A0A098QTF8</accession>
<evidence type="ECO:0000256" key="6">
    <source>
        <dbReference type="ARBA" id="ARBA00023136"/>
    </source>
</evidence>
<evidence type="ECO:0000256" key="1">
    <source>
        <dbReference type="ARBA" id="ARBA00004651"/>
    </source>
</evidence>
<dbReference type="OrthoDB" id="21094at2"/>
<keyword evidence="6 7" id="KW-0472">Membrane</keyword>
<keyword evidence="3" id="KW-1003">Cell membrane</keyword>
<feature type="transmembrane region" description="Helical" evidence="7">
    <location>
        <begin position="140"/>
        <end position="162"/>
    </location>
</feature>
<comment type="similarity">
    <text evidence="2 7">Belongs to the UPF0056 (MarC) family.</text>
</comment>
<dbReference type="STRING" id="1480694.DC28_15030"/>
<evidence type="ECO:0000256" key="2">
    <source>
        <dbReference type="ARBA" id="ARBA00009784"/>
    </source>
</evidence>
<dbReference type="GO" id="GO:0005886">
    <property type="term" value="C:plasma membrane"/>
    <property type="evidence" value="ECO:0007669"/>
    <property type="project" value="UniProtKB-SubCell"/>
</dbReference>
<proteinExistence type="inferred from homology"/>
<evidence type="ECO:0000256" key="7">
    <source>
        <dbReference type="RuleBase" id="RU362048"/>
    </source>
</evidence>
<evidence type="ECO:0000313" key="9">
    <source>
        <dbReference type="Proteomes" id="UP000029692"/>
    </source>
</evidence>
<dbReference type="Pfam" id="PF01914">
    <property type="entry name" value="MarC"/>
    <property type="match status" value="1"/>
</dbReference>
<feature type="transmembrane region" description="Helical" evidence="7">
    <location>
        <begin position="182"/>
        <end position="199"/>
    </location>
</feature>
<dbReference type="PANTHER" id="PTHR33508">
    <property type="entry name" value="UPF0056 MEMBRANE PROTEIN YHCE"/>
    <property type="match status" value="1"/>
</dbReference>
<dbReference type="Proteomes" id="UP000029692">
    <property type="component" value="Unassembled WGS sequence"/>
</dbReference>
<dbReference type="eggNOG" id="COG2095">
    <property type="taxonomic scope" value="Bacteria"/>
</dbReference>
<protein>
    <recommendedName>
        <fullName evidence="7">UPF0056 membrane protein</fullName>
    </recommendedName>
</protein>
<evidence type="ECO:0000313" key="8">
    <source>
        <dbReference type="EMBL" id="KGE70801.1"/>
    </source>
</evidence>
<keyword evidence="4 7" id="KW-0812">Transmembrane</keyword>
<feature type="transmembrane region" description="Helical" evidence="7">
    <location>
        <begin position="40"/>
        <end position="66"/>
    </location>
</feature>
<dbReference type="AlphaFoldDB" id="A0A098QTF8"/>
<comment type="caution">
    <text evidence="8">The sequence shown here is derived from an EMBL/GenBank/DDBJ whole genome shotgun (WGS) entry which is preliminary data.</text>
</comment>
<comment type="subcellular location">
    <subcellularLocation>
        <location evidence="1 7">Cell membrane</location>
        <topology evidence="1 7">Multi-pass membrane protein</topology>
    </subcellularLocation>
</comment>
<feature type="transmembrane region" description="Helical" evidence="7">
    <location>
        <begin position="6"/>
        <end position="28"/>
    </location>
</feature>
<evidence type="ECO:0000256" key="3">
    <source>
        <dbReference type="ARBA" id="ARBA00022475"/>
    </source>
</evidence>
<dbReference type="PANTHER" id="PTHR33508:SF1">
    <property type="entry name" value="UPF0056 MEMBRANE PROTEIN YHCE"/>
    <property type="match status" value="1"/>
</dbReference>
<evidence type="ECO:0000256" key="5">
    <source>
        <dbReference type="ARBA" id="ARBA00022989"/>
    </source>
</evidence>